<sequence length="58" mass="6601">MLLMQSLLSFPFLPSLETDGCFLTQRTVQSKHNRGTKLEHHTGVLMPVSGWQSRNSEK</sequence>
<keyword evidence="3" id="KW-1185">Reference proteome</keyword>
<dbReference type="EMBL" id="JAMKFB020000006">
    <property type="protein sequence ID" value="KAL0190919.1"/>
    <property type="molecule type" value="Genomic_DNA"/>
</dbReference>
<dbReference type="Proteomes" id="UP001529510">
    <property type="component" value="Unassembled WGS sequence"/>
</dbReference>
<gene>
    <name evidence="2" type="ORF">M9458_013617</name>
</gene>
<protein>
    <submittedName>
        <fullName evidence="2">Uncharacterized protein</fullName>
    </submittedName>
</protein>
<name>A0ABD0QXG3_CIRMR</name>
<evidence type="ECO:0000313" key="3">
    <source>
        <dbReference type="Proteomes" id="UP001529510"/>
    </source>
</evidence>
<feature type="signal peptide" evidence="1">
    <location>
        <begin position="1"/>
        <end position="18"/>
    </location>
</feature>
<comment type="caution">
    <text evidence="2">The sequence shown here is derived from an EMBL/GenBank/DDBJ whole genome shotgun (WGS) entry which is preliminary data.</text>
</comment>
<dbReference type="AlphaFoldDB" id="A0ABD0QXG3"/>
<feature type="chain" id="PRO_5044794853" evidence="1">
    <location>
        <begin position="19"/>
        <end position="58"/>
    </location>
</feature>
<feature type="non-terminal residue" evidence="2">
    <location>
        <position position="58"/>
    </location>
</feature>
<organism evidence="2 3">
    <name type="scientific">Cirrhinus mrigala</name>
    <name type="common">Mrigala</name>
    <dbReference type="NCBI Taxonomy" id="683832"/>
    <lineage>
        <taxon>Eukaryota</taxon>
        <taxon>Metazoa</taxon>
        <taxon>Chordata</taxon>
        <taxon>Craniata</taxon>
        <taxon>Vertebrata</taxon>
        <taxon>Euteleostomi</taxon>
        <taxon>Actinopterygii</taxon>
        <taxon>Neopterygii</taxon>
        <taxon>Teleostei</taxon>
        <taxon>Ostariophysi</taxon>
        <taxon>Cypriniformes</taxon>
        <taxon>Cyprinidae</taxon>
        <taxon>Labeoninae</taxon>
        <taxon>Labeonini</taxon>
        <taxon>Cirrhinus</taxon>
    </lineage>
</organism>
<accession>A0ABD0QXG3</accession>
<evidence type="ECO:0000313" key="2">
    <source>
        <dbReference type="EMBL" id="KAL0190919.1"/>
    </source>
</evidence>
<proteinExistence type="predicted"/>
<reference evidence="2 3" key="1">
    <citation type="submission" date="2024-05" db="EMBL/GenBank/DDBJ databases">
        <title>Genome sequencing and assembly of Indian major carp, Cirrhinus mrigala (Hamilton, 1822).</title>
        <authorList>
            <person name="Mohindra V."/>
            <person name="Chowdhury L.M."/>
            <person name="Lal K."/>
            <person name="Jena J.K."/>
        </authorList>
    </citation>
    <scope>NUCLEOTIDE SEQUENCE [LARGE SCALE GENOMIC DNA]</scope>
    <source>
        <strain evidence="2">CM1030</strain>
        <tissue evidence="2">Blood</tissue>
    </source>
</reference>
<keyword evidence="1" id="KW-0732">Signal</keyword>
<evidence type="ECO:0000256" key="1">
    <source>
        <dbReference type="SAM" id="SignalP"/>
    </source>
</evidence>